<dbReference type="Gene3D" id="3.50.50.60">
    <property type="entry name" value="FAD/NAD(P)-binding domain"/>
    <property type="match status" value="1"/>
</dbReference>
<evidence type="ECO:0000256" key="3">
    <source>
        <dbReference type="ARBA" id="ARBA00022630"/>
    </source>
</evidence>
<keyword evidence="6" id="KW-0560">Oxidoreductase</keyword>
<name>A0A848F0L0_STACP</name>
<comment type="cofactor">
    <cofactor evidence="1">
        <name>FAD</name>
        <dbReference type="ChEBI" id="CHEBI:57692"/>
    </cofactor>
</comment>
<comment type="caution">
    <text evidence="8">The sequence shown here is derived from an EMBL/GenBank/DDBJ whole genome shotgun (WGS) entry which is preliminary data.</text>
</comment>
<evidence type="ECO:0000256" key="6">
    <source>
        <dbReference type="ARBA" id="ARBA00023002"/>
    </source>
</evidence>
<organism evidence="8 9">
    <name type="scientific">Staphylococcus capitis</name>
    <dbReference type="NCBI Taxonomy" id="29388"/>
    <lineage>
        <taxon>Bacteria</taxon>
        <taxon>Bacillati</taxon>
        <taxon>Bacillota</taxon>
        <taxon>Bacilli</taxon>
        <taxon>Bacillales</taxon>
        <taxon>Staphylococcaceae</taxon>
        <taxon>Staphylococcus</taxon>
    </lineage>
</organism>
<evidence type="ECO:0000313" key="9">
    <source>
        <dbReference type="Proteomes" id="UP000550736"/>
    </source>
</evidence>
<keyword evidence="4" id="KW-0274">FAD</keyword>
<evidence type="ECO:0000256" key="1">
    <source>
        <dbReference type="ARBA" id="ARBA00001974"/>
    </source>
</evidence>
<keyword evidence="5" id="KW-0521">NADP</keyword>
<feature type="non-terminal residue" evidence="8">
    <location>
        <position position="1"/>
    </location>
</feature>
<evidence type="ECO:0000256" key="4">
    <source>
        <dbReference type="ARBA" id="ARBA00022827"/>
    </source>
</evidence>
<keyword evidence="7" id="KW-0503">Monooxygenase</keyword>
<dbReference type="PANTHER" id="PTHR43098">
    <property type="entry name" value="L-ORNITHINE N(5)-MONOOXYGENASE-RELATED"/>
    <property type="match status" value="1"/>
</dbReference>
<dbReference type="AlphaFoldDB" id="A0A848F0L0"/>
<dbReference type="InterPro" id="IPR050775">
    <property type="entry name" value="FAD-binding_Monooxygenases"/>
</dbReference>
<protein>
    <submittedName>
        <fullName evidence="8">NAD(P)/FAD-dependent oxidoreductase</fullName>
    </submittedName>
</protein>
<evidence type="ECO:0000313" key="8">
    <source>
        <dbReference type="EMBL" id="NMK98145.1"/>
    </source>
</evidence>
<proteinExistence type="inferred from homology"/>
<comment type="similarity">
    <text evidence="2">Belongs to the FAD-binding monooxygenase family.</text>
</comment>
<evidence type="ECO:0000256" key="2">
    <source>
        <dbReference type="ARBA" id="ARBA00010139"/>
    </source>
</evidence>
<keyword evidence="3" id="KW-0285">Flavoprotein</keyword>
<dbReference type="InterPro" id="IPR036188">
    <property type="entry name" value="FAD/NAD-bd_sf"/>
</dbReference>
<accession>A0A848F0L0</accession>
<gene>
    <name evidence="8" type="ORF">HHM13_08595</name>
</gene>
<sequence length="153" mass="17528">RGGQDLGEFWDRHRFQSYQGVSVPGYPNMFSITGPYGFVLGSYLWMIEATSAHLARAIAETKRRGATVCEIRQEAHDEYFRKCLKRQEKNFLFTDVCAGSNTYYLDQNGDSPFRPTTHGEMYWQNRHYNLDVYRYSTASVVPETVASTAGESV</sequence>
<dbReference type="PANTHER" id="PTHR43098:SF3">
    <property type="entry name" value="L-ORNITHINE N(5)-MONOOXYGENASE-RELATED"/>
    <property type="match status" value="1"/>
</dbReference>
<reference evidence="8 9" key="1">
    <citation type="submission" date="2020-04" db="EMBL/GenBank/DDBJ databases">
        <title>The Epidemiology and Molecular Characteristics of Linezolid-Resistant Staphylococcus capitis in Huashan Hospital, Shanghai.</title>
        <authorList>
            <person name="Ding L."/>
            <person name="Li P."/>
            <person name="Yang Y."/>
            <person name="Lin D."/>
            <person name="Xu X."/>
        </authorList>
    </citation>
    <scope>NUCLEOTIDE SEQUENCE [LARGE SCALE GENOMIC DNA]</scope>
    <source>
        <strain evidence="8 9">12-86</strain>
    </source>
</reference>
<dbReference type="GO" id="GO:0016709">
    <property type="term" value="F:oxidoreductase activity, acting on paired donors, with incorporation or reduction of molecular oxygen, NAD(P)H as one donor, and incorporation of one atom of oxygen"/>
    <property type="evidence" value="ECO:0007669"/>
    <property type="project" value="UniProtKB-ARBA"/>
</dbReference>
<evidence type="ECO:0000256" key="7">
    <source>
        <dbReference type="ARBA" id="ARBA00023033"/>
    </source>
</evidence>
<dbReference type="EMBL" id="JABBLX010000031">
    <property type="protein sequence ID" value="NMK98145.1"/>
    <property type="molecule type" value="Genomic_DNA"/>
</dbReference>
<evidence type="ECO:0000256" key="5">
    <source>
        <dbReference type="ARBA" id="ARBA00022857"/>
    </source>
</evidence>
<dbReference type="Proteomes" id="UP000550736">
    <property type="component" value="Unassembled WGS sequence"/>
</dbReference>